<evidence type="ECO:0000256" key="1">
    <source>
        <dbReference type="SAM" id="MobiDB-lite"/>
    </source>
</evidence>
<sequence length="35" mass="4039">MCENSVNEEREKEGQGCRKRDVQEGRGERVQGETD</sequence>
<organism evidence="2">
    <name type="scientific">Anguilla anguilla</name>
    <name type="common">European freshwater eel</name>
    <name type="synonym">Muraena anguilla</name>
    <dbReference type="NCBI Taxonomy" id="7936"/>
    <lineage>
        <taxon>Eukaryota</taxon>
        <taxon>Metazoa</taxon>
        <taxon>Chordata</taxon>
        <taxon>Craniata</taxon>
        <taxon>Vertebrata</taxon>
        <taxon>Euteleostomi</taxon>
        <taxon>Actinopterygii</taxon>
        <taxon>Neopterygii</taxon>
        <taxon>Teleostei</taxon>
        <taxon>Anguilliformes</taxon>
        <taxon>Anguillidae</taxon>
        <taxon>Anguilla</taxon>
    </lineage>
</organism>
<proteinExistence type="predicted"/>
<evidence type="ECO:0000313" key="2">
    <source>
        <dbReference type="EMBL" id="JAH99688.1"/>
    </source>
</evidence>
<reference evidence="2" key="2">
    <citation type="journal article" date="2015" name="Fish Shellfish Immunol.">
        <title>Early steps in the European eel (Anguilla anguilla)-Vibrio vulnificus interaction in the gills: Role of the RtxA13 toxin.</title>
        <authorList>
            <person name="Callol A."/>
            <person name="Pajuelo D."/>
            <person name="Ebbesson L."/>
            <person name="Teles M."/>
            <person name="MacKenzie S."/>
            <person name="Amaro C."/>
        </authorList>
    </citation>
    <scope>NUCLEOTIDE SEQUENCE</scope>
</reference>
<feature type="region of interest" description="Disordered" evidence="1">
    <location>
        <begin position="1"/>
        <end position="35"/>
    </location>
</feature>
<reference evidence="2" key="1">
    <citation type="submission" date="2014-11" db="EMBL/GenBank/DDBJ databases">
        <authorList>
            <person name="Amaro Gonzalez C."/>
        </authorList>
    </citation>
    <scope>NUCLEOTIDE SEQUENCE</scope>
</reference>
<accession>A0A0E9XDB6</accession>
<dbReference type="EMBL" id="GBXM01008889">
    <property type="protein sequence ID" value="JAH99688.1"/>
    <property type="molecule type" value="Transcribed_RNA"/>
</dbReference>
<feature type="compositionally biased region" description="Basic and acidic residues" evidence="1">
    <location>
        <begin position="7"/>
        <end position="35"/>
    </location>
</feature>
<name>A0A0E9XDB6_ANGAN</name>
<dbReference type="AlphaFoldDB" id="A0A0E9XDB6"/>
<protein>
    <submittedName>
        <fullName evidence="2">Uncharacterized protein</fullName>
    </submittedName>
</protein>